<dbReference type="InterPro" id="IPR035906">
    <property type="entry name" value="MetI-like_sf"/>
</dbReference>
<evidence type="ECO:0000259" key="14">
    <source>
        <dbReference type="PROSITE" id="PS50928"/>
    </source>
</evidence>
<evidence type="ECO:0000256" key="9">
    <source>
        <dbReference type="ARBA" id="ARBA00023136"/>
    </source>
</evidence>
<reference evidence="15 16" key="1">
    <citation type="journal article" date="2013" name="Genome Announc.">
        <title>Complete Genome Sequence of the Sesbania Symbiont and Rice Growth-Promoting Endophyte Rhizobium sp. Strain IRBG74.</title>
        <authorList>
            <person name="Crook M.B."/>
            <person name="Mitra S."/>
            <person name="Ane J.M."/>
            <person name="Sadowsky M.J."/>
            <person name="Gyaneshwar P."/>
        </authorList>
    </citation>
    <scope>NUCLEOTIDE SEQUENCE [LARGE SCALE GENOMIC DNA]</scope>
    <source>
        <strain evidence="15 16">IRBG74</strain>
    </source>
</reference>
<keyword evidence="6" id="KW-0571">Peptide transport</keyword>
<dbReference type="InterPro" id="IPR000515">
    <property type="entry name" value="MetI-like"/>
</dbReference>
<keyword evidence="5 12" id="KW-0812">Transmembrane</keyword>
<keyword evidence="8 12" id="KW-1133">Transmembrane helix</keyword>
<keyword evidence="2 12" id="KW-0813">Transport</keyword>
<dbReference type="CDD" id="cd06261">
    <property type="entry name" value="TM_PBP2"/>
    <property type="match status" value="1"/>
</dbReference>
<organism evidence="15 16">
    <name type="scientific">Agrobacterium pusense</name>
    <dbReference type="NCBI Taxonomy" id="648995"/>
    <lineage>
        <taxon>Bacteria</taxon>
        <taxon>Pseudomonadati</taxon>
        <taxon>Pseudomonadota</taxon>
        <taxon>Alphaproteobacteria</taxon>
        <taxon>Hyphomicrobiales</taxon>
        <taxon>Rhizobiaceae</taxon>
        <taxon>Rhizobium/Agrobacterium group</taxon>
        <taxon>Agrobacterium</taxon>
    </lineage>
</organism>
<keyword evidence="4" id="KW-0997">Cell inner membrane</keyword>
<evidence type="ECO:0000256" key="10">
    <source>
        <dbReference type="ARBA" id="ARBA00024202"/>
    </source>
</evidence>
<evidence type="ECO:0000256" key="7">
    <source>
        <dbReference type="ARBA" id="ARBA00022927"/>
    </source>
</evidence>
<dbReference type="SUPFAM" id="SSF161098">
    <property type="entry name" value="MetI-like"/>
    <property type="match status" value="1"/>
</dbReference>
<comment type="similarity">
    <text evidence="10">Belongs to the binding-protein-dependent transport system permease family. OppBC subfamily.</text>
</comment>
<keyword evidence="3" id="KW-1003">Cell membrane</keyword>
<feature type="transmembrane region" description="Helical" evidence="12">
    <location>
        <begin position="294"/>
        <end position="314"/>
    </location>
</feature>
<dbReference type="Gene3D" id="1.10.3720.10">
    <property type="entry name" value="MetI-like"/>
    <property type="match status" value="1"/>
</dbReference>
<dbReference type="AlphaFoldDB" id="U4Q0I9"/>
<feature type="transmembrane region" description="Helical" evidence="12">
    <location>
        <begin position="38"/>
        <end position="60"/>
    </location>
</feature>
<evidence type="ECO:0000256" key="3">
    <source>
        <dbReference type="ARBA" id="ARBA00022475"/>
    </source>
</evidence>
<evidence type="ECO:0000256" key="5">
    <source>
        <dbReference type="ARBA" id="ARBA00022692"/>
    </source>
</evidence>
<evidence type="ECO:0000256" key="2">
    <source>
        <dbReference type="ARBA" id="ARBA00022448"/>
    </source>
</evidence>
<feature type="transmembrane region" description="Helical" evidence="12">
    <location>
        <begin position="350"/>
        <end position="370"/>
    </location>
</feature>
<accession>U4Q0I9</accession>
<evidence type="ECO:0000256" key="12">
    <source>
        <dbReference type="RuleBase" id="RU363032"/>
    </source>
</evidence>
<proteinExistence type="inferred from homology"/>
<name>U4Q0I9_9HYPH</name>
<dbReference type="Pfam" id="PF12911">
    <property type="entry name" value="OppC_N"/>
    <property type="match status" value="1"/>
</dbReference>
<evidence type="ECO:0000256" key="13">
    <source>
        <dbReference type="SAM" id="MobiDB-lite"/>
    </source>
</evidence>
<dbReference type="Pfam" id="PF00528">
    <property type="entry name" value="BPD_transp_1"/>
    <property type="match status" value="1"/>
</dbReference>
<gene>
    <name evidence="15" type="ORF">BN877_II1059</name>
</gene>
<dbReference type="InterPro" id="IPR050366">
    <property type="entry name" value="BP-dependent_transpt_permease"/>
</dbReference>
<feature type="compositionally biased region" description="Polar residues" evidence="13">
    <location>
        <begin position="7"/>
        <end position="20"/>
    </location>
</feature>
<evidence type="ECO:0000256" key="1">
    <source>
        <dbReference type="ARBA" id="ARBA00004429"/>
    </source>
</evidence>
<dbReference type="InterPro" id="IPR025966">
    <property type="entry name" value="OppC_N"/>
</dbReference>
<dbReference type="PANTHER" id="PTHR43386:SF2">
    <property type="entry name" value="OLIGOPEPTIDE TRANSPORT SYSTEM PERMEASE PROTEIN OPPC"/>
    <property type="match status" value="1"/>
</dbReference>
<dbReference type="GO" id="GO:0015833">
    <property type="term" value="P:peptide transport"/>
    <property type="evidence" value="ECO:0007669"/>
    <property type="project" value="UniProtKB-KW"/>
</dbReference>
<feature type="region of interest" description="Disordered" evidence="13">
    <location>
        <begin position="1"/>
        <end position="20"/>
    </location>
</feature>
<feature type="transmembrane region" description="Helical" evidence="12">
    <location>
        <begin position="229"/>
        <end position="254"/>
    </location>
</feature>
<keyword evidence="9 12" id="KW-0472">Membrane</keyword>
<keyword evidence="7" id="KW-0653">Protein transport</keyword>
<dbReference type="GO" id="GO:0055085">
    <property type="term" value="P:transmembrane transport"/>
    <property type="evidence" value="ECO:0007669"/>
    <property type="project" value="InterPro"/>
</dbReference>
<sequence>MIRGSDMTDSPGTNPHSQQIKSRSLFQLAVLRFRRNKAAMAGSVMLLLITLFSFVGPHFLAHTYDQVFSSYVSVAPSLEPRPDVNNLQDVMEGVASRARVELKEFAVEGQTFTATITSSSAIDPRATRYFDRANEFKNTKVTATEDDGRTLKLEGDVNREYFFFGTDSNGRDMLARVMLGGQISIAVGVLASLVSLGIGVVYGATAGYIGGRVDNVMMRFVEILYSLPFVFLVVVLVVFFGRSFILIFLVIGAVEWLDMARIVRGQTLALKRREFVSAAQALGLSDWQIIRRHIIPNTIGPVVVFVTVVVPKVILLESFLSFLGLGVQAPLTSWGALISEGANNIQSAPWLLIFPAIFFVLTLFSLNFVGDGLRDALDPKDR</sequence>
<evidence type="ECO:0000256" key="11">
    <source>
        <dbReference type="ARBA" id="ARBA00072251"/>
    </source>
</evidence>
<evidence type="ECO:0000256" key="8">
    <source>
        <dbReference type="ARBA" id="ARBA00022989"/>
    </source>
</evidence>
<comment type="subcellular location">
    <subcellularLocation>
        <location evidence="1">Cell inner membrane</location>
        <topology evidence="1">Multi-pass membrane protein</topology>
    </subcellularLocation>
    <subcellularLocation>
        <location evidence="12">Cell membrane</location>
        <topology evidence="12">Multi-pass membrane protein</topology>
    </subcellularLocation>
</comment>
<feature type="domain" description="ABC transmembrane type-1" evidence="14">
    <location>
        <begin position="181"/>
        <end position="370"/>
    </location>
</feature>
<dbReference type="GO" id="GO:0015031">
    <property type="term" value="P:protein transport"/>
    <property type="evidence" value="ECO:0007669"/>
    <property type="project" value="UniProtKB-KW"/>
</dbReference>
<dbReference type="Proteomes" id="UP000016944">
    <property type="component" value="Chromosome II"/>
</dbReference>
<evidence type="ECO:0000256" key="4">
    <source>
        <dbReference type="ARBA" id="ARBA00022519"/>
    </source>
</evidence>
<protein>
    <recommendedName>
        <fullName evidence="11">Oligopeptide transport system permease protein OppC</fullName>
    </recommendedName>
</protein>
<dbReference type="PATRIC" id="fig|424182.3.peg.3905"/>
<evidence type="ECO:0000313" key="16">
    <source>
        <dbReference type="Proteomes" id="UP000016944"/>
    </source>
</evidence>
<dbReference type="PROSITE" id="PS50928">
    <property type="entry name" value="ABC_TM1"/>
    <property type="match status" value="1"/>
</dbReference>
<feature type="transmembrane region" description="Helical" evidence="12">
    <location>
        <begin position="183"/>
        <end position="209"/>
    </location>
</feature>
<dbReference type="PANTHER" id="PTHR43386">
    <property type="entry name" value="OLIGOPEPTIDE TRANSPORT SYSTEM PERMEASE PROTEIN APPC"/>
    <property type="match status" value="1"/>
</dbReference>
<dbReference type="HOGENOM" id="CLU_028518_1_0_5"/>
<dbReference type="GO" id="GO:0005886">
    <property type="term" value="C:plasma membrane"/>
    <property type="evidence" value="ECO:0007669"/>
    <property type="project" value="UniProtKB-SubCell"/>
</dbReference>
<evidence type="ECO:0000256" key="6">
    <source>
        <dbReference type="ARBA" id="ARBA00022856"/>
    </source>
</evidence>
<dbReference type="EMBL" id="HG518323">
    <property type="protein sequence ID" value="CDI10850.1"/>
    <property type="molecule type" value="Genomic_DNA"/>
</dbReference>
<evidence type="ECO:0000313" key="15">
    <source>
        <dbReference type="EMBL" id="CDI10850.1"/>
    </source>
</evidence>
<dbReference type="KEGG" id="rir:BN877_II1059"/>